<dbReference type="EMBL" id="KE145369">
    <property type="protein sequence ID" value="EPE27890.1"/>
    <property type="molecule type" value="Genomic_DNA"/>
</dbReference>
<keyword evidence="3" id="KW-1185">Reference proteome</keyword>
<gene>
    <name evidence="2" type="ORF">GLAREA_04681</name>
</gene>
<dbReference type="KEGG" id="glz:GLAREA_04681"/>
<dbReference type="GeneID" id="19463736"/>
<name>S3CQB8_GLAL2</name>
<organism evidence="2 3">
    <name type="scientific">Glarea lozoyensis (strain ATCC 20868 / MF5171)</name>
    <dbReference type="NCBI Taxonomy" id="1116229"/>
    <lineage>
        <taxon>Eukaryota</taxon>
        <taxon>Fungi</taxon>
        <taxon>Dikarya</taxon>
        <taxon>Ascomycota</taxon>
        <taxon>Pezizomycotina</taxon>
        <taxon>Leotiomycetes</taxon>
        <taxon>Helotiales</taxon>
        <taxon>Helotiaceae</taxon>
        <taxon>Glarea</taxon>
    </lineage>
</organism>
<evidence type="ECO:0000256" key="1">
    <source>
        <dbReference type="SAM" id="SignalP"/>
    </source>
</evidence>
<dbReference type="AlphaFoldDB" id="S3CQB8"/>
<dbReference type="RefSeq" id="XP_008085249.1">
    <property type="nucleotide sequence ID" value="XM_008087058.1"/>
</dbReference>
<reference evidence="2 3" key="1">
    <citation type="journal article" date="2013" name="BMC Genomics">
        <title>Genomics-driven discovery of the pneumocandin biosynthetic gene cluster in the fungus Glarea lozoyensis.</title>
        <authorList>
            <person name="Chen L."/>
            <person name="Yue Q."/>
            <person name="Zhang X."/>
            <person name="Xiang M."/>
            <person name="Wang C."/>
            <person name="Li S."/>
            <person name="Che Y."/>
            <person name="Ortiz-Lopez F.J."/>
            <person name="Bills G.F."/>
            <person name="Liu X."/>
            <person name="An Z."/>
        </authorList>
    </citation>
    <scope>NUCLEOTIDE SEQUENCE [LARGE SCALE GENOMIC DNA]</scope>
    <source>
        <strain evidence="3">ATCC 20868 / MF5171</strain>
    </source>
</reference>
<proteinExistence type="predicted"/>
<accession>S3CQB8</accession>
<dbReference type="OrthoDB" id="10500122at2759"/>
<feature type="chain" id="PRO_5004518837" evidence="1">
    <location>
        <begin position="20"/>
        <end position="175"/>
    </location>
</feature>
<keyword evidence="1" id="KW-0732">Signal</keyword>
<dbReference type="HOGENOM" id="CLU_1532707_0_0_1"/>
<sequence length="175" mass="19200">MLSTHLLLPLALLIPLATSQDDYTTSLNFKLITYLKTTTDLTPSINNYALNYNKKTTLALLTPRKRNKPETSYYINGTYFDSFHSIATLWTDDSKHAINIANETTRDAQGRRIVYFSKTGQKGWVETTPAGCADVIVSAECVVDGTIHPLATPAYCCRDVAVSHCSASGPVPPPT</sequence>
<protein>
    <submittedName>
        <fullName evidence="2">Uncharacterized protein</fullName>
    </submittedName>
</protein>
<evidence type="ECO:0000313" key="3">
    <source>
        <dbReference type="Proteomes" id="UP000016922"/>
    </source>
</evidence>
<dbReference type="Proteomes" id="UP000016922">
    <property type="component" value="Unassembled WGS sequence"/>
</dbReference>
<feature type="signal peptide" evidence="1">
    <location>
        <begin position="1"/>
        <end position="19"/>
    </location>
</feature>
<evidence type="ECO:0000313" key="2">
    <source>
        <dbReference type="EMBL" id="EPE27890.1"/>
    </source>
</evidence>